<dbReference type="SUPFAM" id="SSF140931">
    <property type="entry name" value="Fic-like"/>
    <property type="match status" value="1"/>
</dbReference>
<organism evidence="2 3">
    <name type="scientific">Pedobacter lithocola</name>
    <dbReference type="NCBI Taxonomy" id="1908239"/>
    <lineage>
        <taxon>Bacteria</taxon>
        <taxon>Pseudomonadati</taxon>
        <taxon>Bacteroidota</taxon>
        <taxon>Sphingobacteriia</taxon>
        <taxon>Sphingobacteriales</taxon>
        <taxon>Sphingobacteriaceae</taxon>
        <taxon>Pedobacter</taxon>
    </lineage>
</organism>
<dbReference type="InterPro" id="IPR025230">
    <property type="entry name" value="DUF4172"/>
</dbReference>
<protein>
    <submittedName>
        <fullName evidence="2">Fic family protein</fullName>
    </submittedName>
</protein>
<name>A0ABV8PEE2_9SPHI</name>
<dbReference type="EMBL" id="JBHSBW010000016">
    <property type="protein sequence ID" value="MFC4213533.1"/>
    <property type="molecule type" value="Genomic_DNA"/>
</dbReference>
<evidence type="ECO:0000313" key="3">
    <source>
        <dbReference type="Proteomes" id="UP001595789"/>
    </source>
</evidence>
<dbReference type="Proteomes" id="UP001595789">
    <property type="component" value="Unassembled WGS sequence"/>
</dbReference>
<evidence type="ECO:0000259" key="1">
    <source>
        <dbReference type="PROSITE" id="PS51459"/>
    </source>
</evidence>
<evidence type="ECO:0000313" key="2">
    <source>
        <dbReference type="EMBL" id="MFC4213533.1"/>
    </source>
</evidence>
<keyword evidence="3" id="KW-1185">Reference proteome</keyword>
<dbReference type="Gene3D" id="1.10.10.10">
    <property type="entry name" value="Winged helix-like DNA-binding domain superfamily/Winged helix DNA-binding domain"/>
    <property type="match status" value="1"/>
</dbReference>
<feature type="domain" description="Fido" evidence="1">
    <location>
        <begin position="113"/>
        <end position="271"/>
    </location>
</feature>
<comment type="caution">
    <text evidence="2">The sequence shown here is derived from an EMBL/GenBank/DDBJ whole genome shotgun (WGS) entry which is preliminary data.</text>
</comment>
<dbReference type="Gene3D" id="1.10.3290.10">
    <property type="entry name" value="Fido-like domain"/>
    <property type="match status" value="1"/>
</dbReference>
<dbReference type="PROSITE" id="PS51459">
    <property type="entry name" value="FIDO"/>
    <property type="match status" value="1"/>
</dbReference>
<dbReference type="PANTHER" id="PTHR13504:SF33">
    <property type="entry name" value="FIC FAMILY PROTEIN"/>
    <property type="match status" value="1"/>
</dbReference>
<dbReference type="InterPro" id="IPR003812">
    <property type="entry name" value="Fido"/>
</dbReference>
<accession>A0ABV8PEE2</accession>
<reference evidence="3" key="1">
    <citation type="journal article" date="2019" name="Int. J. Syst. Evol. Microbiol.">
        <title>The Global Catalogue of Microorganisms (GCM) 10K type strain sequencing project: providing services to taxonomists for standard genome sequencing and annotation.</title>
        <authorList>
            <consortium name="The Broad Institute Genomics Platform"/>
            <consortium name="The Broad Institute Genome Sequencing Center for Infectious Disease"/>
            <person name="Wu L."/>
            <person name="Ma J."/>
        </authorList>
    </citation>
    <scope>NUCLEOTIDE SEQUENCE [LARGE SCALE GENOMIC DNA]</scope>
    <source>
        <strain evidence="3">CCM 8691</strain>
    </source>
</reference>
<dbReference type="InterPro" id="IPR036597">
    <property type="entry name" value="Fido-like_dom_sf"/>
</dbReference>
<dbReference type="PANTHER" id="PTHR13504">
    <property type="entry name" value="FIDO DOMAIN-CONTAINING PROTEIN DDB_G0283145"/>
    <property type="match status" value="1"/>
</dbReference>
<dbReference type="Pfam" id="PF13776">
    <property type="entry name" value="DUF4172"/>
    <property type="match status" value="1"/>
</dbReference>
<dbReference type="InterPro" id="IPR040198">
    <property type="entry name" value="Fido_containing"/>
</dbReference>
<sequence length="373" mass="42325">MYIHQYKAWPKFTWDDKALSKLLTSVRHKQGRLLGKMEGLGFSLKEEATLQTLTQDVLKSSEIEGEILNADQVRSSIARRLGMEVAGLVPSDRNVDGVVEMMLDATQRYNSALGDERLFGWHAALFPTGRSGMYKIVVGNWRNNSKDDPMQVISGAMGRETVHYQAPDAELLEQAMKHFLTWFNSTVDIDPVLKAGIAHLWFVTVHPFDDGNGRIARAITDMQLARADESAQRFYSMSSQIRVERNTYYDMLEKTQKGDLDITEWLEWFLSCYDRALSNTGQTLANVIQKAKFWENPATTNINDRQRHMLNKLLDGFDGKLNSSKWAKITKCSQDTAGRDIADLIERRILIKEAGGGRSTTYALSENSRVINF</sequence>
<dbReference type="InterPro" id="IPR036388">
    <property type="entry name" value="WH-like_DNA-bd_sf"/>
</dbReference>
<dbReference type="Pfam" id="PF02661">
    <property type="entry name" value="Fic"/>
    <property type="match status" value="1"/>
</dbReference>
<gene>
    <name evidence="2" type="ORF">ACFOWA_20245</name>
</gene>
<proteinExistence type="predicted"/>